<proteinExistence type="predicted"/>
<dbReference type="RefSeq" id="WP_138016910.1">
    <property type="nucleotide sequence ID" value="NZ_SULI01000019.1"/>
</dbReference>
<dbReference type="OrthoDB" id="5738806at2"/>
<gene>
    <name evidence="1" type="ORF">FAP39_13400</name>
</gene>
<reference evidence="1 2" key="1">
    <citation type="submission" date="2019-04" db="EMBL/GenBank/DDBJ databases">
        <title>Genome sequence of Pelagicola litoralis CL-ES2.</title>
        <authorList>
            <person name="Cao J."/>
        </authorList>
    </citation>
    <scope>NUCLEOTIDE SEQUENCE [LARGE SCALE GENOMIC DNA]</scope>
    <source>
        <strain evidence="1 2">CL-ES2</strain>
    </source>
</reference>
<dbReference type="InterPro" id="IPR021270">
    <property type="entry name" value="DUF2849"/>
</dbReference>
<dbReference type="Proteomes" id="UP000306575">
    <property type="component" value="Unassembled WGS sequence"/>
</dbReference>
<protein>
    <submittedName>
        <fullName evidence="1">DUF2849 domain-containing protein</fullName>
    </submittedName>
</protein>
<organism evidence="1 2">
    <name type="scientific">Shimia litoralis</name>
    <dbReference type="NCBI Taxonomy" id="420403"/>
    <lineage>
        <taxon>Bacteria</taxon>
        <taxon>Pseudomonadati</taxon>
        <taxon>Pseudomonadota</taxon>
        <taxon>Alphaproteobacteria</taxon>
        <taxon>Rhodobacterales</taxon>
        <taxon>Roseobacteraceae</taxon>
    </lineage>
</organism>
<comment type="caution">
    <text evidence="1">The sequence shown here is derived from an EMBL/GenBank/DDBJ whole genome shotgun (WGS) entry which is preliminary data.</text>
</comment>
<name>A0A4U7N066_9RHOB</name>
<keyword evidence="2" id="KW-1185">Reference proteome</keyword>
<evidence type="ECO:0000313" key="2">
    <source>
        <dbReference type="Proteomes" id="UP000306575"/>
    </source>
</evidence>
<dbReference type="AlphaFoldDB" id="A0A4U7N066"/>
<dbReference type="Pfam" id="PF11011">
    <property type="entry name" value="DUF2849"/>
    <property type="match status" value="1"/>
</dbReference>
<accession>A0A4U7N066</accession>
<sequence>MARAFTPKVVTANALLEGDVIYLAADDSWTRTLSDAELLTDEADAQIRLLHAEQQSERIVGAYLADAIAGPNGPEPTHFREAFRRTGPSNYFHGKQAETHV</sequence>
<dbReference type="EMBL" id="SULI01000019">
    <property type="protein sequence ID" value="TKZ17954.1"/>
    <property type="molecule type" value="Genomic_DNA"/>
</dbReference>
<evidence type="ECO:0000313" key="1">
    <source>
        <dbReference type="EMBL" id="TKZ17954.1"/>
    </source>
</evidence>